<keyword evidence="2" id="KW-1133">Transmembrane helix</keyword>
<dbReference type="GO" id="GO:0005811">
    <property type="term" value="C:lipid droplet"/>
    <property type="evidence" value="ECO:0007669"/>
    <property type="project" value="TreeGrafter"/>
</dbReference>
<dbReference type="EMBL" id="GDAI01001124">
    <property type="protein sequence ID" value="JAI16479.1"/>
    <property type="molecule type" value="mRNA"/>
</dbReference>
<dbReference type="GO" id="GO:0005739">
    <property type="term" value="C:mitochondrion"/>
    <property type="evidence" value="ECO:0007669"/>
    <property type="project" value="TreeGrafter"/>
</dbReference>
<proteinExistence type="evidence at transcript level"/>
<dbReference type="GO" id="GO:0009247">
    <property type="term" value="P:glycolipid biosynthetic process"/>
    <property type="evidence" value="ECO:0007669"/>
    <property type="project" value="TreeGrafter"/>
</dbReference>
<dbReference type="GO" id="GO:0005886">
    <property type="term" value="C:plasma membrane"/>
    <property type="evidence" value="ECO:0007669"/>
    <property type="project" value="TreeGrafter"/>
</dbReference>
<feature type="transmembrane region" description="Helical" evidence="2">
    <location>
        <begin position="271"/>
        <end position="292"/>
    </location>
</feature>
<evidence type="ECO:0000259" key="3">
    <source>
        <dbReference type="Pfam" id="PF03435"/>
    </source>
</evidence>
<dbReference type="FunFam" id="3.40.50.720:FF:000178">
    <property type="entry name" value="Saccharopine dehydrogenase-like oxidoreductase"/>
    <property type="match status" value="1"/>
</dbReference>
<dbReference type="InterPro" id="IPR051276">
    <property type="entry name" value="Saccharopine_DH-like_oxidrdct"/>
</dbReference>
<dbReference type="InterPro" id="IPR005097">
    <property type="entry name" value="Sacchrp_dh_NADP-bd"/>
</dbReference>
<dbReference type="Gene3D" id="3.40.50.720">
    <property type="entry name" value="NAD(P)-binding Rossmann-like Domain"/>
    <property type="match status" value="1"/>
</dbReference>
<dbReference type="PANTHER" id="PTHR12286">
    <property type="entry name" value="SACCHAROPINE DEHYDROGENASE-LIKE OXIDOREDUCTASE"/>
    <property type="match status" value="1"/>
</dbReference>
<feature type="domain" description="Saccharopine dehydrogenase NADP binding" evidence="3">
    <location>
        <begin position="7"/>
        <end position="138"/>
    </location>
</feature>
<accession>A0A0K8TQ35</accession>
<dbReference type="InterPro" id="IPR036291">
    <property type="entry name" value="NAD(P)-bd_dom_sf"/>
</dbReference>
<dbReference type="SUPFAM" id="SSF51735">
    <property type="entry name" value="NAD(P)-binding Rossmann-fold domains"/>
    <property type="match status" value="1"/>
</dbReference>
<sequence length="433" mass="47553">MAKKLDVIIFGASGFTGKYAVVEGVRVLKDLSWGIAGRNKEKLEKVLKEAGEKTKTDLSKTPIIIADIKDENSLKAMAEQCKVLVNCCGPYRFYGEVVVKTCINAGTHHVDVSGEPQYMEQMQLKYNDLAKEKGVYVVSACGFDSIPSDLGTVFVENHFDGVVNSVETYLESWQEGGNTCGAALHYGTWESAVYGLAHAGELHGIRSQLFKEKLPLTEPKLKNRPLIFKSDIVDNAYCLPFPGSDRSVVRRSQRVFYENDKKRPVQMNAYIAFRSLAAVIGVTLVAVVFGLLSKFSFGRYLLLNYPKLFSFGFVSHEGPSEEKMEKTKFKMTFYALGWPKEETLAEPTDKYTVPPSKTLIARVTGANPGYGGTCVALLLSAVTILKEHTKMPGSGGVLPPGAAFAKTNMVSELAKNDNGFVFEVVSAKEITSE</sequence>
<name>A0A0K8TQ35_TABBR</name>
<keyword evidence="2" id="KW-0472">Membrane</keyword>
<organism evidence="4">
    <name type="scientific">Tabanus bromius</name>
    <name type="common">Band-eyed brown horse fly</name>
    <dbReference type="NCBI Taxonomy" id="304241"/>
    <lineage>
        <taxon>Eukaryota</taxon>
        <taxon>Metazoa</taxon>
        <taxon>Ecdysozoa</taxon>
        <taxon>Arthropoda</taxon>
        <taxon>Hexapoda</taxon>
        <taxon>Insecta</taxon>
        <taxon>Pterygota</taxon>
        <taxon>Neoptera</taxon>
        <taxon>Endopterygota</taxon>
        <taxon>Diptera</taxon>
        <taxon>Brachycera</taxon>
        <taxon>Tabanomorpha</taxon>
        <taxon>Tabanoidea</taxon>
        <taxon>Tabanidae</taxon>
        <taxon>Tabanus</taxon>
    </lineage>
</organism>
<dbReference type="Pfam" id="PF03435">
    <property type="entry name" value="Sacchrp_dh_NADP"/>
    <property type="match status" value="1"/>
</dbReference>
<protein>
    <submittedName>
        <fullName evidence="4">Putative conserved plasma membrane protein</fullName>
    </submittedName>
</protein>
<evidence type="ECO:0000256" key="2">
    <source>
        <dbReference type="SAM" id="Phobius"/>
    </source>
</evidence>
<evidence type="ECO:0000256" key="1">
    <source>
        <dbReference type="ARBA" id="ARBA00038048"/>
    </source>
</evidence>
<keyword evidence="2" id="KW-0812">Transmembrane</keyword>
<dbReference type="PANTHER" id="PTHR12286:SF5">
    <property type="entry name" value="SACCHAROPINE DEHYDROGENASE-LIKE OXIDOREDUCTASE"/>
    <property type="match status" value="1"/>
</dbReference>
<reference evidence="4" key="1">
    <citation type="journal article" date="2015" name="Insect Biochem. Mol. Biol.">
        <title>An insight into the sialome of the horse fly, Tabanus bromius.</title>
        <authorList>
            <person name="Ribeiro J.M."/>
            <person name="Kazimirova M."/>
            <person name="Takac P."/>
            <person name="Andersen J.F."/>
            <person name="Francischetti I.M."/>
        </authorList>
    </citation>
    <scope>NUCLEOTIDE SEQUENCE</scope>
</reference>
<comment type="similarity">
    <text evidence="1">Belongs to the saccharopine dehydrogenase family.</text>
</comment>
<evidence type="ECO:0000313" key="4">
    <source>
        <dbReference type="EMBL" id="JAI16479.1"/>
    </source>
</evidence>
<dbReference type="AlphaFoldDB" id="A0A0K8TQ35"/>